<evidence type="ECO:0000256" key="5">
    <source>
        <dbReference type="ARBA" id="ARBA00025466"/>
    </source>
</evidence>
<keyword evidence="4" id="KW-0804">Transcription</keyword>
<feature type="domain" description="Myb/SANT-like DNA-binding" evidence="6">
    <location>
        <begin position="17"/>
        <end position="93"/>
    </location>
</feature>
<dbReference type="Pfam" id="PF13873">
    <property type="entry name" value="Myb_DNA-bind_5"/>
    <property type="match status" value="1"/>
</dbReference>
<comment type="function">
    <text evidence="5">Involved in transvection phenomena (= synapsis-dependent gene expression), where the synaptic pairing of chromosomes carrying genes with which zeste interacts influences the expression of these genes. Zeste binds to DNA and stimulates transcription from a nearby promoter.</text>
</comment>
<name>A0A146M3I2_LYGHE</name>
<accession>A0A146M3I2</accession>
<evidence type="ECO:0000259" key="6">
    <source>
        <dbReference type="Pfam" id="PF13873"/>
    </source>
</evidence>
<proteinExistence type="predicted"/>
<evidence type="ECO:0000256" key="3">
    <source>
        <dbReference type="ARBA" id="ARBA00023015"/>
    </source>
</evidence>
<comment type="subunit">
    <text evidence="1">Self-associates forming complexes of several hundred monomers.</text>
</comment>
<sequence length="139" mass="15804">NTAGNSQVRKIYRRHPRSPNFSSDEKILLLSIISRYNEIIEGRRESTGAMKGPIWVRVTKEYNKRTPTGVQRDILQLKIAYKNMKKLTRQRVATGPVDFEGLDGEKQVFEMVCEILGITPTPDNVNSNNSLERGQVQTA</sequence>
<keyword evidence="3" id="KW-0805">Transcription regulation</keyword>
<dbReference type="InterPro" id="IPR028002">
    <property type="entry name" value="Myb_DNA-bind_5"/>
</dbReference>
<protein>
    <recommendedName>
        <fullName evidence="2">Regulatory protein zeste</fullName>
    </recommendedName>
</protein>
<organism evidence="7">
    <name type="scientific">Lygus hesperus</name>
    <name type="common">Western plant bug</name>
    <dbReference type="NCBI Taxonomy" id="30085"/>
    <lineage>
        <taxon>Eukaryota</taxon>
        <taxon>Metazoa</taxon>
        <taxon>Ecdysozoa</taxon>
        <taxon>Arthropoda</taxon>
        <taxon>Hexapoda</taxon>
        <taxon>Insecta</taxon>
        <taxon>Pterygota</taxon>
        <taxon>Neoptera</taxon>
        <taxon>Paraneoptera</taxon>
        <taxon>Hemiptera</taxon>
        <taxon>Heteroptera</taxon>
        <taxon>Panheteroptera</taxon>
        <taxon>Cimicomorpha</taxon>
        <taxon>Miridae</taxon>
        <taxon>Mirini</taxon>
        <taxon>Lygus</taxon>
    </lineage>
</organism>
<evidence type="ECO:0000256" key="2">
    <source>
        <dbReference type="ARBA" id="ARBA00016807"/>
    </source>
</evidence>
<evidence type="ECO:0000256" key="4">
    <source>
        <dbReference type="ARBA" id="ARBA00023163"/>
    </source>
</evidence>
<reference evidence="7" key="1">
    <citation type="journal article" date="2016" name="Gigascience">
        <title>De novo construction of an expanded transcriptome assembly for the western tarnished plant bug, Lygus hesperus.</title>
        <authorList>
            <person name="Tassone E.E."/>
            <person name="Geib S.M."/>
            <person name="Hall B."/>
            <person name="Fabrick J.A."/>
            <person name="Brent C.S."/>
            <person name="Hull J.J."/>
        </authorList>
    </citation>
    <scope>NUCLEOTIDE SEQUENCE</scope>
</reference>
<dbReference type="EMBL" id="GDHC01005312">
    <property type="protein sequence ID" value="JAQ13317.1"/>
    <property type="molecule type" value="Transcribed_RNA"/>
</dbReference>
<evidence type="ECO:0000313" key="7">
    <source>
        <dbReference type="EMBL" id="JAQ13317.1"/>
    </source>
</evidence>
<feature type="non-terminal residue" evidence="7">
    <location>
        <position position="1"/>
    </location>
</feature>
<dbReference type="AlphaFoldDB" id="A0A146M3I2"/>
<gene>
    <name evidence="7" type="ORF">g.32356</name>
</gene>
<evidence type="ECO:0000256" key="1">
    <source>
        <dbReference type="ARBA" id="ARBA00011764"/>
    </source>
</evidence>